<dbReference type="InterPro" id="IPR024657">
    <property type="entry name" value="COMPASS_Set1_N-SET"/>
</dbReference>
<keyword evidence="7 14" id="KW-0808">Transferase</keyword>
<evidence type="ECO:0000256" key="2">
    <source>
        <dbReference type="ARBA" id="ARBA00004286"/>
    </source>
</evidence>
<dbReference type="PANTHER" id="PTHR45814">
    <property type="entry name" value="HISTONE-LYSINE N-METHYLTRANSFERASE SETD1"/>
    <property type="match status" value="1"/>
</dbReference>
<dbReference type="InterPro" id="IPR017111">
    <property type="entry name" value="Set1_fungi"/>
</dbReference>
<comment type="catalytic activity">
    <reaction evidence="13">
        <text>N(6),N(6)-dimethyl-L-lysyl(4)-[histone H3] + S-adenosyl-L-methionine = N(6),N(6),N(6)-trimethyl-L-lysyl(4)-[histone H3] + S-adenosyl-L-homocysteine + H(+)</text>
        <dbReference type="Rhea" id="RHEA:60272"/>
        <dbReference type="Rhea" id="RHEA-COMP:15537"/>
        <dbReference type="Rhea" id="RHEA-COMP:15540"/>
        <dbReference type="ChEBI" id="CHEBI:15378"/>
        <dbReference type="ChEBI" id="CHEBI:57856"/>
        <dbReference type="ChEBI" id="CHEBI:59789"/>
        <dbReference type="ChEBI" id="CHEBI:61961"/>
        <dbReference type="ChEBI" id="CHEBI:61976"/>
    </reaction>
</comment>
<evidence type="ECO:0000313" key="18">
    <source>
        <dbReference type="EMBL" id="CCG22808.1"/>
    </source>
</evidence>
<evidence type="ECO:0000256" key="7">
    <source>
        <dbReference type="ARBA" id="ARBA00022679"/>
    </source>
</evidence>
<comment type="subunit">
    <text evidence="14">Component of the COMPASS (Set1C) complex.</text>
</comment>
<evidence type="ECO:0000256" key="15">
    <source>
        <dbReference type="SAM" id="MobiDB-lite"/>
    </source>
</evidence>
<dbReference type="Pfam" id="PF11764">
    <property type="entry name" value="N-SET"/>
    <property type="match status" value="1"/>
</dbReference>
<evidence type="ECO:0000313" key="19">
    <source>
        <dbReference type="Proteomes" id="UP000005018"/>
    </source>
</evidence>
<dbReference type="InterPro" id="IPR024636">
    <property type="entry name" value="SET_assoc"/>
</dbReference>
<gene>
    <name evidence="18" type="ORF">CORT_0B11090</name>
</gene>
<keyword evidence="5 14" id="KW-0158">Chromosome</keyword>
<dbReference type="KEGG" id="cot:CORT_0B11090"/>
<comment type="catalytic activity">
    <reaction evidence="12">
        <text>N(6)-methyl-L-lysyl(4)-[histone H3] + S-adenosyl-L-methionine = N(6),N(6)-dimethyl-L-lysyl(4)-[histone H3] + S-adenosyl-L-homocysteine + H(+)</text>
        <dbReference type="Rhea" id="RHEA:60268"/>
        <dbReference type="Rhea" id="RHEA-COMP:15540"/>
        <dbReference type="Rhea" id="RHEA-COMP:15543"/>
        <dbReference type="ChEBI" id="CHEBI:15378"/>
        <dbReference type="ChEBI" id="CHEBI:57856"/>
        <dbReference type="ChEBI" id="CHEBI:59789"/>
        <dbReference type="ChEBI" id="CHEBI:61929"/>
        <dbReference type="ChEBI" id="CHEBI:61976"/>
    </reaction>
</comment>
<dbReference type="PROSITE" id="PS51572">
    <property type="entry name" value="SAM_MT43_1"/>
    <property type="match status" value="1"/>
</dbReference>
<name>H8X286_CANO9</name>
<dbReference type="OrthoDB" id="308383at2759"/>
<accession>H8X286</accession>
<feature type="compositionally biased region" description="Acidic residues" evidence="15">
    <location>
        <begin position="624"/>
        <end position="636"/>
    </location>
</feature>
<comment type="function">
    <text evidence="14">Catalytic component of the COMPASS (Set1C) complex that specifically mono-, di- and trimethylates histone H3 to form H3K4me1/2/3. COMPASS recognizes ubiquitinated H2B on one face of the nucleosome which stimulates the methylation of H3 on the opposing face.</text>
</comment>
<evidence type="ECO:0000256" key="3">
    <source>
        <dbReference type="ARBA" id="ARBA00012182"/>
    </source>
</evidence>
<feature type="compositionally biased region" description="Polar residues" evidence="15">
    <location>
        <begin position="853"/>
        <end position="863"/>
    </location>
</feature>
<dbReference type="GO" id="GO:0005694">
    <property type="term" value="C:chromosome"/>
    <property type="evidence" value="ECO:0007669"/>
    <property type="project" value="UniProtKB-SubCell"/>
</dbReference>
<dbReference type="InterPro" id="IPR035979">
    <property type="entry name" value="RBD_domain_sf"/>
</dbReference>
<reference evidence="18 19" key="1">
    <citation type="journal article" date="2012" name="PLoS ONE">
        <title>Sequence and analysis of the genome of the pathogenic yeast Candida orthopsilosis.</title>
        <authorList>
            <person name="Riccombeni A."/>
            <person name="Vidanes G."/>
            <person name="Proux-Wera E."/>
            <person name="Wolfe K.H."/>
            <person name="Butler G."/>
        </authorList>
    </citation>
    <scope>NUCLEOTIDE SEQUENCE [LARGE SCALE GENOMIC DNA]</scope>
    <source>
        <strain evidence="18 19">Co 90-125</strain>
    </source>
</reference>
<dbReference type="SUPFAM" id="SSF54928">
    <property type="entry name" value="RNA-binding domain, RBD"/>
    <property type="match status" value="1"/>
</dbReference>
<feature type="compositionally biased region" description="Basic and acidic residues" evidence="15">
    <location>
        <begin position="16"/>
        <end position="26"/>
    </location>
</feature>
<dbReference type="InterPro" id="IPR003616">
    <property type="entry name" value="Post-SET_dom"/>
</dbReference>
<dbReference type="GO" id="GO:0140999">
    <property type="term" value="F:histone H3K4 trimethyltransferase activity"/>
    <property type="evidence" value="ECO:0007669"/>
    <property type="project" value="UniProtKB-EC"/>
</dbReference>
<dbReference type="RefSeq" id="XP_003868242.1">
    <property type="nucleotide sequence ID" value="XM_003868194.1"/>
</dbReference>
<comment type="catalytic activity">
    <reaction evidence="11 14">
        <text>L-lysyl(4)-[histone H3] + 3 S-adenosyl-L-methionine = N(6),N(6),N(6)-trimethyl-L-lysyl(4)-[histone H3] + 3 S-adenosyl-L-homocysteine + 3 H(+)</text>
        <dbReference type="Rhea" id="RHEA:60260"/>
        <dbReference type="Rhea" id="RHEA-COMP:15537"/>
        <dbReference type="Rhea" id="RHEA-COMP:15547"/>
        <dbReference type="ChEBI" id="CHEBI:15378"/>
        <dbReference type="ChEBI" id="CHEBI:29969"/>
        <dbReference type="ChEBI" id="CHEBI:57856"/>
        <dbReference type="ChEBI" id="CHEBI:59789"/>
        <dbReference type="ChEBI" id="CHEBI:61961"/>
        <dbReference type="EC" id="2.1.1.354"/>
    </reaction>
</comment>
<organism evidence="18 19">
    <name type="scientific">Candida orthopsilosis (strain 90-125)</name>
    <name type="common">Yeast</name>
    <dbReference type="NCBI Taxonomy" id="1136231"/>
    <lineage>
        <taxon>Eukaryota</taxon>
        <taxon>Fungi</taxon>
        <taxon>Dikarya</taxon>
        <taxon>Ascomycota</taxon>
        <taxon>Saccharomycotina</taxon>
        <taxon>Pichiomycetes</taxon>
        <taxon>Debaryomycetaceae</taxon>
        <taxon>Candida/Lodderomyces clade</taxon>
        <taxon>Candida</taxon>
    </lineage>
</organism>
<evidence type="ECO:0000256" key="10">
    <source>
        <dbReference type="ARBA" id="ARBA00023242"/>
    </source>
</evidence>
<evidence type="ECO:0000259" key="16">
    <source>
        <dbReference type="PROSITE" id="PS50280"/>
    </source>
</evidence>
<keyword evidence="6 14" id="KW-0489">Methyltransferase</keyword>
<dbReference type="Gene3D" id="2.170.270.10">
    <property type="entry name" value="SET domain"/>
    <property type="match status" value="1"/>
</dbReference>
<dbReference type="PROSITE" id="PS50280">
    <property type="entry name" value="SET"/>
    <property type="match status" value="1"/>
</dbReference>
<feature type="compositionally biased region" description="Polar residues" evidence="15">
    <location>
        <begin position="80"/>
        <end position="90"/>
    </location>
</feature>
<dbReference type="HOGENOM" id="CLU_004391_1_0_1"/>
<evidence type="ECO:0000256" key="12">
    <source>
        <dbReference type="ARBA" id="ARBA00047583"/>
    </source>
</evidence>
<keyword evidence="8 14" id="KW-0949">S-adenosyl-L-methionine</keyword>
<dbReference type="AlphaFoldDB" id="H8X286"/>
<evidence type="ECO:0000256" key="1">
    <source>
        <dbReference type="ARBA" id="ARBA00004123"/>
    </source>
</evidence>
<protein>
    <recommendedName>
        <fullName evidence="4 14">Histone-lysine N-methyltransferase, H3 lysine-4 specific</fullName>
        <ecNumber evidence="3 14">2.1.1.354</ecNumber>
    </recommendedName>
</protein>
<feature type="region of interest" description="Disordered" evidence="15">
    <location>
        <begin position="326"/>
        <end position="373"/>
    </location>
</feature>
<dbReference type="EC" id="2.1.1.354" evidence="3 14"/>
<feature type="region of interest" description="Disordered" evidence="15">
    <location>
        <begin position="608"/>
        <end position="732"/>
    </location>
</feature>
<dbReference type="PANTHER" id="PTHR45814:SF2">
    <property type="entry name" value="HISTONE-LYSINE N-METHYLTRANSFERASE SETD1"/>
    <property type="match status" value="1"/>
</dbReference>
<dbReference type="InterPro" id="IPR001214">
    <property type="entry name" value="SET_dom"/>
</dbReference>
<evidence type="ECO:0000256" key="6">
    <source>
        <dbReference type="ARBA" id="ARBA00022603"/>
    </source>
</evidence>
<dbReference type="Pfam" id="PF11767">
    <property type="entry name" value="SET_assoc"/>
    <property type="match status" value="1"/>
</dbReference>
<keyword evidence="9 14" id="KW-0156">Chromatin regulator</keyword>
<dbReference type="PIRSF" id="PIRSF037104">
    <property type="entry name" value="Histone_H3-K4_mtfrase_Set1_fun"/>
    <property type="match status" value="1"/>
</dbReference>
<feature type="domain" description="SET" evidence="16">
    <location>
        <begin position="896"/>
        <end position="1013"/>
    </location>
</feature>
<dbReference type="GO" id="GO:0048188">
    <property type="term" value="C:Set1C/COMPASS complex"/>
    <property type="evidence" value="ECO:0007669"/>
    <property type="project" value="InterPro"/>
</dbReference>
<sequence length="1038" mass="119286">MSYGGGYYGHRHGQRRERYESYRPDRSNATFQHGYQDTTSSPSVNDQRQLHTDDEKYNHHHERNDYSKLPRGRSSRWDSTENSGRNTPASDSADRTQAEDYSGTDMRTGVNRKDFEYTRLAHHSELTKHFASPKKSESAKNYKVMYDPELDPSLSKSEIKAKSKKVRFNGEGVVIPQDPRLSNLNNYLQKPNKKSSKFPFKQLPQAKFIFDSDSLGDAPRTTLVIWDLPISVNETYLRNFLASFESKIENLKTIDDPKYGVPLGVATFRYQGSVEKSNFLAEKFIQTVKRNSIEIEGNILKIALNDNQDNLLNSKINLARGKLIQQQKKREEEEEKRRLSHLEEQKKLEEQKLAEEQKRQEEERKKEEAEKLHRKELGISTQGNGASKYKSNTTILSTKHGNKVVEGIFLPDDLAKYVKSRPYLLIHDKYVSTKTTSSHDIKRVLKKYDWTRVLSDKTGFYVVFNSLKECERCFRNEDCRRFFEFRLVMEMAIPENYQETEKENDLSNSVVNEAANMLIKEFETFLVKDIRERIIAPQILNLLDHDHYPVLVEELKVKEKEQASKSKSIVSNIDLKQNAMTILEQQKRDLQEKIPYFKKAEERLKNSRRNSKRPIIPMSHALNLDEDEDNDNDDLFESASGSMTPLAEPLKRVRSSTATSIADDSELDEPAVKKHKSKLQESYEIISSGDESVEDEEEPEVGAGEESEPELPVDIADSKYGPTEGKPTTVYPVSSTSTIANLKTLQEHIMDIEDLNLASSILFDVKEADMPHIDYWAWEQNSNGTASLEVDEHEDPLEELPSRLDSTTGSFKSDGFKKIPEIDKVEYLPHRKKANKPIKTVQYEEDDDEKPTDNSNVLQSSRVNRANNRRFAADITAQIGSESEVMSLNALTKRKKPVTFARSTIHNWGLYAMEPIAAKEMIIEYVGERIRQQVAEHREKSYLRTGIGSSYLFRIDENTVIDATKKGGIARFINHCCNPSCTAKIIKVEGKKRIVIYALRDIEANEELTYDYKFERETNDEERIRCLCGAPGCKGYLN</sequence>
<dbReference type="Pfam" id="PF00856">
    <property type="entry name" value="SET"/>
    <property type="match status" value="1"/>
</dbReference>
<dbReference type="GO" id="GO:0032259">
    <property type="term" value="P:methylation"/>
    <property type="evidence" value="ECO:0007669"/>
    <property type="project" value="UniProtKB-KW"/>
</dbReference>
<dbReference type="EMBL" id="HE681720">
    <property type="protein sequence ID" value="CCG22808.1"/>
    <property type="molecule type" value="Genomic_DNA"/>
</dbReference>
<dbReference type="GeneID" id="14538971"/>
<evidence type="ECO:0000256" key="5">
    <source>
        <dbReference type="ARBA" id="ARBA00022454"/>
    </source>
</evidence>
<feature type="region of interest" description="Disordered" evidence="15">
    <location>
        <begin position="1"/>
        <end position="107"/>
    </location>
</feature>
<dbReference type="Proteomes" id="UP000005018">
    <property type="component" value="Chromosome 2"/>
</dbReference>
<evidence type="ECO:0000256" key="4">
    <source>
        <dbReference type="ARBA" id="ARBA00015839"/>
    </source>
</evidence>
<dbReference type="InterPro" id="IPR046341">
    <property type="entry name" value="SET_dom_sf"/>
</dbReference>
<feature type="compositionally biased region" description="Basic and acidic residues" evidence="15">
    <location>
        <begin position="328"/>
        <end position="373"/>
    </location>
</feature>
<evidence type="ECO:0000256" key="14">
    <source>
        <dbReference type="PIRNR" id="PIRNR037104"/>
    </source>
</evidence>
<dbReference type="InterPro" id="IPR044570">
    <property type="entry name" value="Set1-like"/>
</dbReference>
<evidence type="ECO:0000256" key="9">
    <source>
        <dbReference type="ARBA" id="ARBA00022853"/>
    </source>
</evidence>
<evidence type="ECO:0000259" key="17">
    <source>
        <dbReference type="PROSITE" id="PS50868"/>
    </source>
</evidence>
<keyword evidence="10 14" id="KW-0539">Nucleus</keyword>
<dbReference type="SUPFAM" id="SSF82199">
    <property type="entry name" value="SET domain"/>
    <property type="match status" value="1"/>
</dbReference>
<evidence type="ECO:0000256" key="11">
    <source>
        <dbReference type="ARBA" id="ARBA00047571"/>
    </source>
</evidence>
<dbReference type="GO" id="GO:0003676">
    <property type="term" value="F:nucleic acid binding"/>
    <property type="evidence" value="ECO:0007669"/>
    <property type="project" value="InterPro"/>
</dbReference>
<dbReference type="PROSITE" id="PS50868">
    <property type="entry name" value="POST_SET"/>
    <property type="match status" value="1"/>
</dbReference>
<feature type="region of interest" description="Disordered" evidence="15">
    <location>
        <begin position="836"/>
        <end position="863"/>
    </location>
</feature>
<comment type="subcellular location">
    <subcellularLocation>
        <location evidence="2">Chromosome</location>
    </subcellularLocation>
    <subcellularLocation>
        <location evidence="1 14">Nucleus</location>
    </subcellularLocation>
</comment>
<feature type="compositionally biased region" description="Acidic residues" evidence="15">
    <location>
        <begin position="691"/>
        <end position="711"/>
    </location>
</feature>
<dbReference type="SMART" id="SM00508">
    <property type="entry name" value="PostSET"/>
    <property type="match status" value="1"/>
</dbReference>
<proteinExistence type="predicted"/>
<evidence type="ECO:0000256" key="8">
    <source>
        <dbReference type="ARBA" id="ARBA00022691"/>
    </source>
</evidence>
<keyword evidence="19" id="KW-1185">Reference proteome</keyword>
<feature type="domain" description="Post-SET" evidence="17">
    <location>
        <begin position="1022"/>
        <end position="1038"/>
    </location>
</feature>
<evidence type="ECO:0000256" key="13">
    <source>
        <dbReference type="ARBA" id="ARBA00049129"/>
    </source>
</evidence>
<dbReference type="eggNOG" id="KOG1080">
    <property type="taxonomic scope" value="Eukaryota"/>
</dbReference>
<dbReference type="SMART" id="SM00317">
    <property type="entry name" value="SET"/>
    <property type="match status" value="1"/>
</dbReference>
<dbReference type="SMART" id="SM01291">
    <property type="entry name" value="N-SET"/>
    <property type="match status" value="1"/>
</dbReference>
<feature type="compositionally biased region" description="Basic and acidic residues" evidence="15">
    <location>
        <begin position="48"/>
        <end position="68"/>
    </location>
</feature>
<feature type="compositionally biased region" description="Polar residues" evidence="15">
    <location>
        <begin position="27"/>
        <end position="47"/>
    </location>
</feature>